<protein>
    <submittedName>
        <fullName evidence="1">Uncharacterized protein</fullName>
    </submittedName>
</protein>
<reference evidence="1 2" key="1">
    <citation type="journal article" date="2020" name="Cell">
        <title>Large-Scale Comparative Analyses of Tick Genomes Elucidate Their Genetic Diversity and Vector Capacities.</title>
        <authorList>
            <consortium name="Tick Genome and Microbiome Consortium (TIGMIC)"/>
            <person name="Jia N."/>
            <person name="Wang J."/>
            <person name="Shi W."/>
            <person name="Du L."/>
            <person name="Sun Y."/>
            <person name="Zhan W."/>
            <person name="Jiang J.F."/>
            <person name="Wang Q."/>
            <person name="Zhang B."/>
            <person name="Ji P."/>
            <person name="Bell-Sakyi L."/>
            <person name="Cui X.M."/>
            <person name="Yuan T.T."/>
            <person name="Jiang B.G."/>
            <person name="Yang W.F."/>
            <person name="Lam T.T."/>
            <person name="Chang Q.C."/>
            <person name="Ding S.J."/>
            <person name="Wang X.J."/>
            <person name="Zhu J.G."/>
            <person name="Ruan X.D."/>
            <person name="Zhao L."/>
            <person name="Wei J.T."/>
            <person name="Ye R.Z."/>
            <person name="Que T.C."/>
            <person name="Du C.H."/>
            <person name="Zhou Y.H."/>
            <person name="Cheng J.X."/>
            <person name="Dai P.F."/>
            <person name="Guo W.B."/>
            <person name="Han X.H."/>
            <person name="Huang E.J."/>
            <person name="Li L.F."/>
            <person name="Wei W."/>
            <person name="Gao Y.C."/>
            <person name="Liu J.Z."/>
            <person name="Shao H.Z."/>
            <person name="Wang X."/>
            <person name="Wang C.C."/>
            <person name="Yang T.C."/>
            <person name="Huo Q.B."/>
            <person name="Li W."/>
            <person name="Chen H.Y."/>
            <person name="Chen S.E."/>
            <person name="Zhou L.G."/>
            <person name="Ni X.B."/>
            <person name="Tian J.H."/>
            <person name="Sheng Y."/>
            <person name="Liu T."/>
            <person name="Pan Y.S."/>
            <person name="Xia L.Y."/>
            <person name="Li J."/>
            <person name="Zhao F."/>
            <person name="Cao W.C."/>
        </authorList>
    </citation>
    <scope>NUCLEOTIDE SEQUENCE [LARGE SCALE GENOMIC DNA]</scope>
    <source>
        <strain evidence="1">HaeL-2018</strain>
    </source>
</reference>
<dbReference type="SUPFAM" id="SSF52980">
    <property type="entry name" value="Restriction endonuclease-like"/>
    <property type="match status" value="1"/>
</dbReference>
<keyword evidence="2" id="KW-1185">Reference proteome</keyword>
<proteinExistence type="predicted"/>
<name>A0A9J6GWH3_HAELO</name>
<accession>A0A9J6GWH3</accession>
<dbReference type="Gene3D" id="3.90.320.10">
    <property type="match status" value="1"/>
</dbReference>
<gene>
    <name evidence="1" type="ORF">HPB48_023393</name>
</gene>
<evidence type="ECO:0000313" key="1">
    <source>
        <dbReference type="EMBL" id="KAH9382831.1"/>
    </source>
</evidence>
<dbReference type="InterPro" id="IPR051703">
    <property type="entry name" value="NF-kappa-B_Signaling_Reg"/>
</dbReference>
<dbReference type="OrthoDB" id="6476044at2759"/>
<dbReference type="VEuPathDB" id="VectorBase:HLOH_064533"/>
<dbReference type="InterPro" id="IPR011335">
    <property type="entry name" value="Restrct_endonuc-II-like"/>
</dbReference>
<dbReference type="GO" id="GO:0006281">
    <property type="term" value="P:DNA repair"/>
    <property type="evidence" value="ECO:0007669"/>
    <property type="project" value="UniProtKB-ARBA"/>
</dbReference>
<evidence type="ECO:0000313" key="2">
    <source>
        <dbReference type="Proteomes" id="UP000821853"/>
    </source>
</evidence>
<dbReference type="EMBL" id="JABSTR010000439">
    <property type="protein sequence ID" value="KAH9382831.1"/>
    <property type="molecule type" value="Genomic_DNA"/>
</dbReference>
<dbReference type="AlphaFoldDB" id="A0A9J6GWH3"/>
<dbReference type="Proteomes" id="UP000821853">
    <property type="component" value="Unassembled WGS sequence"/>
</dbReference>
<dbReference type="PANTHER" id="PTHR46609">
    <property type="entry name" value="EXONUCLEASE, PHAGE-TYPE/RECB, C-TERMINAL DOMAIN-CONTAINING PROTEIN"/>
    <property type="match status" value="1"/>
</dbReference>
<sequence>MVDAELCHSFVDYIINEDGCLKLCKNHAYYCQVQVAMYVTNTKDCFFFVYSTKQSVAVVVETDEAFLAVTTPRLQQFYCFYHLKQLVHCFFVFLVS</sequence>
<organism evidence="1 2">
    <name type="scientific">Haemaphysalis longicornis</name>
    <name type="common">Bush tick</name>
    <dbReference type="NCBI Taxonomy" id="44386"/>
    <lineage>
        <taxon>Eukaryota</taxon>
        <taxon>Metazoa</taxon>
        <taxon>Ecdysozoa</taxon>
        <taxon>Arthropoda</taxon>
        <taxon>Chelicerata</taxon>
        <taxon>Arachnida</taxon>
        <taxon>Acari</taxon>
        <taxon>Parasitiformes</taxon>
        <taxon>Ixodida</taxon>
        <taxon>Ixodoidea</taxon>
        <taxon>Ixodidae</taxon>
        <taxon>Haemaphysalinae</taxon>
        <taxon>Haemaphysalis</taxon>
    </lineage>
</organism>
<dbReference type="InterPro" id="IPR011604">
    <property type="entry name" value="PDDEXK-like_dom_sf"/>
</dbReference>
<comment type="caution">
    <text evidence="1">The sequence shown here is derived from an EMBL/GenBank/DDBJ whole genome shotgun (WGS) entry which is preliminary data.</text>
</comment>
<dbReference type="PANTHER" id="PTHR46609:SF8">
    <property type="entry name" value="YQAJ VIRAL RECOMBINASE DOMAIN-CONTAINING PROTEIN"/>
    <property type="match status" value="1"/>
</dbReference>